<dbReference type="GO" id="GO:0016746">
    <property type="term" value="F:acyltransferase activity"/>
    <property type="evidence" value="ECO:0007669"/>
    <property type="project" value="UniProtKB-KW"/>
</dbReference>
<keyword evidence="4" id="KW-1185">Reference proteome</keyword>
<evidence type="ECO:0000313" key="4">
    <source>
        <dbReference type="Proteomes" id="UP001354971"/>
    </source>
</evidence>
<dbReference type="EMBL" id="JAZDRP010000003">
    <property type="protein sequence ID" value="MEE2525851.1"/>
    <property type="molecule type" value="Genomic_DNA"/>
</dbReference>
<feature type="transmembrane region" description="Helical" evidence="1">
    <location>
        <begin position="42"/>
        <end position="63"/>
    </location>
</feature>
<dbReference type="InterPro" id="IPR002656">
    <property type="entry name" value="Acyl_transf_3_dom"/>
</dbReference>
<keyword evidence="1" id="KW-0812">Transmembrane</keyword>
<dbReference type="Pfam" id="PF01757">
    <property type="entry name" value="Acyl_transf_3"/>
    <property type="match status" value="1"/>
</dbReference>
<gene>
    <name evidence="3" type="ORF">V0U79_05690</name>
</gene>
<keyword evidence="1" id="KW-1133">Transmembrane helix</keyword>
<reference evidence="3 4" key="1">
    <citation type="submission" date="2024-01" db="EMBL/GenBank/DDBJ databases">
        <title>Hyphobacterium bacterium isolated from marine sediment.</title>
        <authorList>
            <person name="Zhao S."/>
        </authorList>
    </citation>
    <scope>NUCLEOTIDE SEQUENCE [LARGE SCALE GENOMIC DNA]</scope>
    <source>
        <strain evidence="4">HN65</strain>
    </source>
</reference>
<protein>
    <submittedName>
        <fullName evidence="3">Acyltransferase</fullName>
        <ecNumber evidence="3">2.3.-.-</ecNumber>
    </submittedName>
</protein>
<dbReference type="Proteomes" id="UP001354971">
    <property type="component" value="Unassembled WGS sequence"/>
</dbReference>
<evidence type="ECO:0000256" key="1">
    <source>
        <dbReference type="SAM" id="Phobius"/>
    </source>
</evidence>
<sequence length="352" mass="39102">MTDRLANIQSLRALAALMVVAIHIHANEVRVAGEPLLSPWFYHGVAGVDLFFVISGFIMVHVTRNRDHSFGGIAHFWFDRVWRIYPPAILFTLLTLIALSIRGTLDDWLSQTSLISSFLLLPQQNHPLLGVAWTLVHELYFYLVFGALLLLGQRWLPLALLFWGALIGLGLTIGVAPAANPWVQVAFHPHTFEFIAGAFAALAFHRGWVRFPVVITMLGVVAWIAGALWIGEPAFEGYPAYWGRVLAFGPASVLLVLGLAGLERQERLVLPAWSQVIGDWSYSLYLSHVLVIVTLTHLWMRFAMPGPADNLLMIGLMTGLALGFSAIAYNVFERPVLKFSKRLGRKLFAKAG</sequence>
<proteinExistence type="predicted"/>
<dbReference type="PANTHER" id="PTHR23028">
    <property type="entry name" value="ACETYLTRANSFERASE"/>
    <property type="match status" value="1"/>
</dbReference>
<feature type="transmembrane region" description="Helical" evidence="1">
    <location>
        <begin position="312"/>
        <end position="332"/>
    </location>
</feature>
<keyword evidence="3" id="KW-0808">Transferase</keyword>
<keyword evidence="3" id="KW-0012">Acyltransferase</keyword>
<dbReference type="PANTHER" id="PTHR23028:SF53">
    <property type="entry name" value="ACYL_TRANSF_3 DOMAIN-CONTAINING PROTEIN"/>
    <property type="match status" value="1"/>
</dbReference>
<feature type="transmembrane region" description="Helical" evidence="1">
    <location>
        <begin position="158"/>
        <end position="179"/>
    </location>
</feature>
<evidence type="ECO:0000313" key="3">
    <source>
        <dbReference type="EMBL" id="MEE2525851.1"/>
    </source>
</evidence>
<dbReference type="InterPro" id="IPR050879">
    <property type="entry name" value="Acyltransferase_3"/>
</dbReference>
<feature type="transmembrane region" description="Helical" evidence="1">
    <location>
        <begin position="128"/>
        <end position="151"/>
    </location>
</feature>
<dbReference type="EC" id="2.3.-.-" evidence="3"/>
<keyword evidence="1" id="KW-0472">Membrane</keyword>
<feature type="domain" description="Acyltransferase 3" evidence="2">
    <location>
        <begin position="7"/>
        <end position="329"/>
    </location>
</feature>
<feature type="transmembrane region" description="Helical" evidence="1">
    <location>
        <begin position="84"/>
        <end position="105"/>
    </location>
</feature>
<organism evidence="3 4">
    <name type="scientific">Hyphobacterium lacteum</name>
    <dbReference type="NCBI Taxonomy" id="3116575"/>
    <lineage>
        <taxon>Bacteria</taxon>
        <taxon>Pseudomonadati</taxon>
        <taxon>Pseudomonadota</taxon>
        <taxon>Alphaproteobacteria</taxon>
        <taxon>Maricaulales</taxon>
        <taxon>Maricaulaceae</taxon>
        <taxon>Hyphobacterium</taxon>
    </lineage>
</organism>
<feature type="transmembrane region" description="Helical" evidence="1">
    <location>
        <begin position="242"/>
        <end position="262"/>
    </location>
</feature>
<feature type="transmembrane region" description="Helical" evidence="1">
    <location>
        <begin position="185"/>
        <end position="204"/>
    </location>
</feature>
<comment type="caution">
    <text evidence="3">The sequence shown here is derived from an EMBL/GenBank/DDBJ whole genome shotgun (WGS) entry which is preliminary data.</text>
</comment>
<feature type="transmembrane region" description="Helical" evidence="1">
    <location>
        <begin position="282"/>
        <end position="300"/>
    </location>
</feature>
<accession>A0ABU7LPK6</accession>
<dbReference type="RefSeq" id="WP_330198513.1">
    <property type="nucleotide sequence ID" value="NZ_JAZDRP010000003.1"/>
</dbReference>
<evidence type="ECO:0000259" key="2">
    <source>
        <dbReference type="Pfam" id="PF01757"/>
    </source>
</evidence>
<feature type="transmembrane region" description="Helical" evidence="1">
    <location>
        <begin position="211"/>
        <end position="230"/>
    </location>
</feature>
<name>A0ABU7LPK6_9PROT</name>